<comment type="domain">
    <text evidence="8">Possesses an unusual extended V-shaped dimeric structure with each monomer consisting of three distinct domains arranged along a curved 'spinal' alpha-helix. The N-terminal catalytic domain specifically recognizes the glutamate moiety of the substrate. The second domain is the NADPH-binding domain, and the third C-terminal domain is responsible for dimerization.</text>
</comment>
<dbReference type="NCBIfam" id="TIGR01035">
    <property type="entry name" value="hemA"/>
    <property type="match status" value="1"/>
</dbReference>
<evidence type="ECO:0000256" key="7">
    <source>
        <dbReference type="ARBA" id="ARBA00047464"/>
    </source>
</evidence>
<dbReference type="PANTHER" id="PTHR43013:SF1">
    <property type="entry name" value="GLUTAMYL-TRNA REDUCTASE"/>
    <property type="match status" value="1"/>
</dbReference>
<evidence type="ECO:0000256" key="3">
    <source>
        <dbReference type="ARBA" id="ARBA00012970"/>
    </source>
</evidence>
<evidence type="ECO:0000256" key="2">
    <source>
        <dbReference type="ARBA" id="ARBA00005916"/>
    </source>
</evidence>
<dbReference type="PIRSF" id="PIRSF000445">
    <property type="entry name" value="4pyrrol_synth_GluRdtase"/>
    <property type="match status" value="1"/>
</dbReference>
<keyword evidence="5 8" id="KW-0560">Oxidoreductase</keyword>
<dbReference type="SUPFAM" id="SSF69075">
    <property type="entry name" value="Glutamyl tRNA-reductase dimerization domain"/>
    <property type="match status" value="1"/>
</dbReference>
<evidence type="ECO:0000256" key="4">
    <source>
        <dbReference type="ARBA" id="ARBA00022857"/>
    </source>
</evidence>
<dbReference type="Proteomes" id="UP001467690">
    <property type="component" value="Unassembled WGS sequence"/>
</dbReference>
<dbReference type="CDD" id="cd05213">
    <property type="entry name" value="NAD_bind_Glutamyl_tRNA_reduct"/>
    <property type="match status" value="1"/>
</dbReference>
<evidence type="ECO:0000256" key="5">
    <source>
        <dbReference type="ARBA" id="ARBA00023002"/>
    </source>
</evidence>
<dbReference type="SUPFAM" id="SSF69742">
    <property type="entry name" value="Glutamyl tRNA-reductase catalytic, N-terminal domain"/>
    <property type="match status" value="1"/>
</dbReference>
<dbReference type="RefSeq" id="WP_143872659.1">
    <property type="nucleotide sequence ID" value="NZ_CP041660.1"/>
</dbReference>
<feature type="binding site" evidence="8">
    <location>
        <begin position="187"/>
        <end position="192"/>
    </location>
    <ligand>
        <name>NADP(+)</name>
        <dbReference type="ChEBI" id="CHEBI:58349"/>
    </ligand>
</feature>
<protein>
    <recommendedName>
        <fullName evidence="3 8">Glutamyl-tRNA reductase</fullName>
        <shortName evidence="8">GluTR</shortName>
        <ecNumber evidence="3 8">1.2.1.70</ecNumber>
    </recommendedName>
</protein>
<evidence type="ECO:0000259" key="11">
    <source>
        <dbReference type="Pfam" id="PF01488"/>
    </source>
</evidence>
<dbReference type="InterPro" id="IPR006151">
    <property type="entry name" value="Shikm_DH/Glu-tRNA_Rdtase"/>
</dbReference>
<evidence type="ECO:0000259" key="10">
    <source>
        <dbReference type="Pfam" id="PF00745"/>
    </source>
</evidence>
<dbReference type="InterPro" id="IPR018214">
    <property type="entry name" value="GluRdtase_CS"/>
</dbReference>
<feature type="active site" description="Nucleophile" evidence="8">
    <location>
        <position position="50"/>
    </location>
</feature>
<dbReference type="Pfam" id="PF05201">
    <property type="entry name" value="GlutR_N"/>
    <property type="match status" value="1"/>
</dbReference>
<sequence length="418" mass="46149">MALFSFGISYKTAPVSIREKIAFSTEQMVESIADLKNHYGVLEAVVVSTCNRTEVYLNATQFSKLSAIDWLIQTHGVNRQALTDCLYFYTDDLSIRHLMQVACGLDSMVLGEPQILGQLKQAYATAEQYQFIGGILSRLFQTTFSVAKDVRTNTQIGDSAVSVAYAAVNLAKHIFSDLGKVSVLLIGAGETTELVARHLVEAGCQTLTVANRSVQRAELLAQNFNAQTATLSAIPDLLVDADIVVSSTASPLPLVGKGMVESAMHHRRNRPMFMVDLAVPRDIETQVNDVDNVYLYTVDDLQGIVQKNQQKRQQAAEQAQKIIVREVESFNGWLASRQSVDYVRNYRSQAEEIKQSLLNRALNQLNQGADAERVIKELASKLTNQLVHPPTVALKQAAVAEDKSNIEFLAEHFGIDSE</sequence>
<evidence type="ECO:0000259" key="12">
    <source>
        <dbReference type="Pfam" id="PF05201"/>
    </source>
</evidence>
<evidence type="ECO:0000256" key="6">
    <source>
        <dbReference type="ARBA" id="ARBA00023244"/>
    </source>
</evidence>
<feature type="domain" description="Quinate/shikimate 5-dehydrogenase/glutamyl-tRNA reductase" evidence="11">
    <location>
        <begin position="170"/>
        <end position="304"/>
    </location>
</feature>
<gene>
    <name evidence="8 13" type="primary">hemA</name>
    <name evidence="13" type="ORF">ABS311_16715</name>
</gene>
<feature type="site" description="Important for activity" evidence="8">
    <location>
        <position position="97"/>
    </location>
</feature>
<dbReference type="InterPro" id="IPR036343">
    <property type="entry name" value="GluRdtase_N_sf"/>
</dbReference>
<dbReference type="GO" id="GO:0008883">
    <property type="term" value="F:glutamyl-tRNA reductase activity"/>
    <property type="evidence" value="ECO:0007669"/>
    <property type="project" value="UniProtKB-EC"/>
</dbReference>
<dbReference type="Gene3D" id="3.30.460.30">
    <property type="entry name" value="Glutamyl-tRNA reductase, N-terminal domain"/>
    <property type="match status" value="1"/>
</dbReference>
<accession>A0ABV1RKQ8</accession>
<comment type="pathway">
    <text evidence="1 8 9">Porphyrin-containing compound metabolism; protoporphyrin-IX biosynthesis; 5-aminolevulinate from L-glutamyl-tRNA(Glu): step 1/2.</text>
</comment>
<feature type="binding site" evidence="8">
    <location>
        <position position="107"/>
    </location>
    <ligand>
        <name>substrate</name>
    </ligand>
</feature>
<comment type="similarity">
    <text evidence="2 8 9">Belongs to the glutamyl-tRNA reductase family.</text>
</comment>
<dbReference type="PANTHER" id="PTHR43013">
    <property type="entry name" value="GLUTAMYL-TRNA REDUCTASE"/>
    <property type="match status" value="1"/>
</dbReference>
<dbReference type="InterPro" id="IPR015896">
    <property type="entry name" value="4pyrrol_synth_GluRdtase_dimer"/>
</dbReference>
<name>A0ABV1RKQ8_9ALTE</name>
<evidence type="ECO:0000256" key="1">
    <source>
        <dbReference type="ARBA" id="ARBA00005059"/>
    </source>
</evidence>
<proteinExistence type="inferred from homology"/>
<dbReference type="HAMAP" id="MF_00087">
    <property type="entry name" value="Glu_tRNA_reductase"/>
    <property type="match status" value="1"/>
</dbReference>
<feature type="binding site" evidence="8">
    <location>
        <position position="118"/>
    </location>
    <ligand>
        <name>substrate</name>
    </ligand>
</feature>
<dbReference type="InterPro" id="IPR000343">
    <property type="entry name" value="4pyrrol_synth_GluRdtase"/>
</dbReference>
<keyword evidence="6 8" id="KW-0627">Porphyrin biosynthesis</keyword>
<dbReference type="Gene3D" id="3.40.50.720">
    <property type="entry name" value="NAD(P)-binding Rossmann-like Domain"/>
    <property type="match status" value="1"/>
</dbReference>
<dbReference type="SUPFAM" id="SSF51735">
    <property type="entry name" value="NAD(P)-binding Rossmann-fold domains"/>
    <property type="match status" value="1"/>
</dbReference>
<dbReference type="PROSITE" id="PS00747">
    <property type="entry name" value="GLUTR"/>
    <property type="match status" value="1"/>
</dbReference>
<comment type="caution">
    <text evidence="13">The sequence shown here is derived from an EMBL/GenBank/DDBJ whole genome shotgun (WGS) entry which is preliminary data.</text>
</comment>
<dbReference type="Pfam" id="PF00745">
    <property type="entry name" value="GlutR_dimer"/>
    <property type="match status" value="1"/>
</dbReference>
<reference evidence="13 14" key="1">
    <citation type="submission" date="2024-06" db="EMBL/GenBank/DDBJ databases">
        <authorList>
            <person name="Chen R.Y."/>
        </authorList>
    </citation>
    <scope>NUCLEOTIDE SEQUENCE [LARGE SCALE GENOMIC DNA]</scope>
    <source>
        <strain evidence="13 14">D2</strain>
    </source>
</reference>
<evidence type="ECO:0000313" key="13">
    <source>
        <dbReference type="EMBL" id="MER2493523.1"/>
    </source>
</evidence>
<dbReference type="EMBL" id="JBELOE010000265">
    <property type="protein sequence ID" value="MER2493523.1"/>
    <property type="molecule type" value="Genomic_DNA"/>
</dbReference>
<evidence type="ECO:0000256" key="9">
    <source>
        <dbReference type="RuleBase" id="RU000584"/>
    </source>
</evidence>
<dbReference type="InterPro" id="IPR036291">
    <property type="entry name" value="NAD(P)-bd_dom_sf"/>
</dbReference>
<feature type="domain" description="Tetrapyrrole biosynthesis glutamyl-tRNA reductase dimerisation" evidence="10">
    <location>
        <begin position="318"/>
        <end position="414"/>
    </location>
</feature>
<comment type="catalytic activity">
    <reaction evidence="7 8 9">
        <text>(S)-4-amino-5-oxopentanoate + tRNA(Glu) + NADP(+) = L-glutamyl-tRNA(Glu) + NADPH + H(+)</text>
        <dbReference type="Rhea" id="RHEA:12344"/>
        <dbReference type="Rhea" id="RHEA-COMP:9663"/>
        <dbReference type="Rhea" id="RHEA-COMP:9680"/>
        <dbReference type="ChEBI" id="CHEBI:15378"/>
        <dbReference type="ChEBI" id="CHEBI:57501"/>
        <dbReference type="ChEBI" id="CHEBI:57783"/>
        <dbReference type="ChEBI" id="CHEBI:58349"/>
        <dbReference type="ChEBI" id="CHEBI:78442"/>
        <dbReference type="ChEBI" id="CHEBI:78520"/>
        <dbReference type="EC" id="1.2.1.70"/>
    </reaction>
</comment>
<dbReference type="InterPro" id="IPR036453">
    <property type="entry name" value="GluRdtase_dimer_dom_sf"/>
</dbReference>
<feature type="binding site" evidence="8">
    <location>
        <begin position="112"/>
        <end position="114"/>
    </location>
    <ligand>
        <name>substrate</name>
    </ligand>
</feature>
<comment type="miscellaneous">
    <text evidence="8">During catalysis, the active site Cys acts as a nucleophile attacking the alpha-carbonyl group of tRNA-bound glutamate with the formation of a thioester intermediate between enzyme and glutamate, and the concomitant release of tRNA(Glu). The thioester intermediate is finally reduced by direct hydride transfer from NADPH, to form the product GSA.</text>
</comment>
<keyword evidence="4 8" id="KW-0521">NADP</keyword>
<organism evidence="13 14">
    <name type="scientific">Catenovulum sediminis</name>
    <dbReference type="NCBI Taxonomy" id="1740262"/>
    <lineage>
        <taxon>Bacteria</taxon>
        <taxon>Pseudomonadati</taxon>
        <taxon>Pseudomonadota</taxon>
        <taxon>Gammaproteobacteria</taxon>
        <taxon>Alteromonadales</taxon>
        <taxon>Alteromonadaceae</taxon>
        <taxon>Catenovulum</taxon>
    </lineage>
</organism>
<keyword evidence="14" id="KW-1185">Reference proteome</keyword>
<dbReference type="InterPro" id="IPR015895">
    <property type="entry name" value="4pyrrol_synth_GluRdtase_N"/>
</dbReference>
<feature type="binding site" evidence="8">
    <location>
        <begin position="49"/>
        <end position="52"/>
    </location>
    <ligand>
        <name>substrate</name>
    </ligand>
</feature>
<evidence type="ECO:0000313" key="14">
    <source>
        <dbReference type="Proteomes" id="UP001467690"/>
    </source>
</evidence>
<dbReference type="Pfam" id="PF01488">
    <property type="entry name" value="Shikimate_DH"/>
    <property type="match status" value="1"/>
</dbReference>
<feature type="domain" description="Glutamyl-tRNA reductase N-terminal" evidence="12">
    <location>
        <begin position="7"/>
        <end position="154"/>
    </location>
</feature>
<comment type="function">
    <text evidence="8">Catalyzes the NADPH-dependent reduction of glutamyl-tRNA(Glu) to glutamate 1-semialdehyde (GSA).</text>
</comment>
<evidence type="ECO:0000256" key="8">
    <source>
        <dbReference type="HAMAP-Rule" id="MF_00087"/>
    </source>
</evidence>
<dbReference type="EC" id="1.2.1.70" evidence="3 8"/>
<comment type="subunit">
    <text evidence="8">Homodimer.</text>
</comment>